<dbReference type="HOGENOM" id="CLU_008896_0_0_1"/>
<dbReference type="InterPro" id="IPR056153">
    <property type="entry name" value="Beta-prop_IFT122_1st"/>
</dbReference>
<dbReference type="PANTHER" id="PTHR12764:SF4">
    <property type="entry name" value="INTRAFLAGELLAR TRANSPORT PROTEIN 122 HOMOLOG"/>
    <property type="match status" value="1"/>
</dbReference>
<feature type="domain" description="Intraflagellar transport protein 122 homolog TPR" evidence="11">
    <location>
        <begin position="567"/>
        <end position="946"/>
    </location>
</feature>
<evidence type="ECO:0000256" key="3">
    <source>
        <dbReference type="ARBA" id="ARBA00022574"/>
    </source>
</evidence>
<sequence>MQSSIVWTDEIPQRSNESSCINDLAFRPDGLKFIAAVGTRVLVYDAIDGSLLHSLKGHKGIVYTVDYAHDGKRFASGGADNVVIIWTDTAEGILKYTHTDSIQKLAYNPQSQCLASCTNSDFGLWAPEQKSVAKHKVVAKVLSAVWTHDGQYLALGLLNGIISVRDKDGAEKRLIERTGPIWTLAWSCNPNGDADILAVGSWDQTLSFYSLHGTLEGKPRKLDFLPTSIQFFSKNKYLLIAGSNRKVGLYTKDSLFLADIAQATDWIWSVQARPKSNCIITGTESGSILMHSIQFGTVHGIYQERYAFRENMIDVIIHHLMTQQKVRIRTRDLVRKISLYKDRLAVQVSDRIIIYELAERAVENEPIEHDMQYRVKARVPGDHPCSLLVVTSEHFILCRKQKLQQFDFQGKREREWILEAYIRYIRVTGGASGKEGLLVGLKNGSVLQIFLGNPFPIPLIQQQHAILCVDMSAARDKLAVVDAQKTCSVYDLHSKELLYQEDNATSVAFNSESDDMLCYASDSYLHIKAGRLHLHSQRMRGFVVGFTSSKVFYLNAISIHTMDIPPSALLYRFMDSNDMQTAYNVACLGITQADWRLLAWHALQKMDFVIAQKAFTRLCDVRSLEAVAMLKELQAEYHSEPHARTILHAEIQAYQGRFQHAAKLFADANEPQKAIQLFSEMRMWDQAKRFAGESKLLDVKDLAEKQAIWAQELQDWRAAAELYVASGNLTRAVDIMSERGWFDEMMRVLSDCDIVRDRDVFAKCAERLLQSKRFALAKDLFMRIDDVDALLRTHLRLEEWEEAIRVLEKHKDRIHNAQDVLVPYAEWLIVQDRFQDALDAYTKAHRQDKCVHLLQQLVVNAVEEKRFRDASYFHWRLADQKLMAIQKEATSEEEHALITSAMEHETLSEIYFAYEMIFAFTNEPFTEYMPESLFHAAIFLLNKATKSMQQFPSVSLGNILYTLGHYAIQLEAFKLARHIFDRLLSLQLRPEWILYVEIASMTLETKPFADKEELFPVDYRSSTTIPLLNTNGNGDVSSHSGHPFIRSFVSFETLPLVEFKPQVRSPLNISRSHSHSFFQPGISDHDAEIYIHEFPETREEPSRDINSISFEEKEAIPIDLFEKALQRQAIASHGKRASYRILQLDQETLRSLHPTDIFIIKYPTKALPYRYFRNMIPEIHLILCSHCRRFFHEEDFELVLLQRGECPCCRHTNPSKNDALNLK</sequence>
<name>F0WGL9_9STRA</name>
<evidence type="ECO:0000256" key="2">
    <source>
        <dbReference type="ARBA" id="ARBA00019442"/>
    </source>
</evidence>
<dbReference type="GO" id="GO:0035721">
    <property type="term" value="P:intraciliary retrograde transport"/>
    <property type="evidence" value="ECO:0007669"/>
    <property type="project" value="TreeGrafter"/>
</dbReference>
<feature type="repeat" description="WD" evidence="7">
    <location>
        <begin position="55"/>
        <end position="86"/>
    </location>
</feature>
<evidence type="ECO:0000256" key="7">
    <source>
        <dbReference type="PROSITE-ProRule" id="PRU00221"/>
    </source>
</evidence>
<dbReference type="Pfam" id="PF25144">
    <property type="entry name" value="Zn_ribbon_IFT122"/>
    <property type="match status" value="1"/>
</dbReference>
<evidence type="ECO:0000256" key="4">
    <source>
        <dbReference type="ARBA" id="ARBA00022737"/>
    </source>
</evidence>
<organism evidence="12">
    <name type="scientific">Albugo laibachii Nc14</name>
    <dbReference type="NCBI Taxonomy" id="890382"/>
    <lineage>
        <taxon>Eukaryota</taxon>
        <taxon>Sar</taxon>
        <taxon>Stramenopiles</taxon>
        <taxon>Oomycota</taxon>
        <taxon>Peronosporomycetes</taxon>
        <taxon>Albuginales</taxon>
        <taxon>Albuginaceae</taxon>
        <taxon>Albugo</taxon>
    </lineage>
</organism>
<reference evidence="12" key="1">
    <citation type="journal article" date="2011" name="PLoS Biol.">
        <title>Gene gain and loss during evolution of obligate parasitism in the white rust pathogen of Arabidopsis thaliana.</title>
        <authorList>
            <person name="Kemen E."/>
            <person name="Gardiner A."/>
            <person name="Schultz-Larsen T."/>
            <person name="Kemen A.C."/>
            <person name="Balmuth A.L."/>
            <person name="Robert-Seilaniantz A."/>
            <person name="Bailey K."/>
            <person name="Holub E."/>
            <person name="Studholme D.J."/>
            <person name="Maclean D."/>
            <person name="Jones J.D."/>
        </authorList>
    </citation>
    <scope>NUCLEOTIDE SEQUENCE</scope>
</reference>
<dbReference type="PANTHER" id="PTHR12764">
    <property type="entry name" value="WD REPEAT DOMAIN-RELATED"/>
    <property type="match status" value="1"/>
</dbReference>
<feature type="domain" description="IFT122 first beta-propeller" evidence="9">
    <location>
        <begin position="14"/>
        <end position="188"/>
    </location>
</feature>
<keyword evidence="5" id="KW-0969">Cilium</keyword>
<keyword evidence="3 7" id="KW-0853">WD repeat</keyword>
<dbReference type="InterPro" id="IPR011990">
    <property type="entry name" value="TPR-like_helical_dom_sf"/>
</dbReference>
<dbReference type="Pfam" id="PF25295">
    <property type="entry name" value="TPR_IFT122"/>
    <property type="match status" value="1"/>
</dbReference>
<evidence type="ECO:0000313" key="12">
    <source>
        <dbReference type="EMBL" id="CCA20383.1"/>
    </source>
</evidence>
<dbReference type="EMBL" id="FR824137">
    <property type="protein sequence ID" value="CCA20383.1"/>
    <property type="molecule type" value="Genomic_DNA"/>
</dbReference>
<dbReference type="InterPro" id="IPR015943">
    <property type="entry name" value="WD40/YVTN_repeat-like_dom_sf"/>
</dbReference>
<feature type="domain" description="IFT122 second beta-propeller" evidence="8">
    <location>
        <begin position="299"/>
        <end position="558"/>
    </location>
</feature>
<dbReference type="GO" id="GO:0061512">
    <property type="term" value="P:protein localization to cilium"/>
    <property type="evidence" value="ECO:0007669"/>
    <property type="project" value="TreeGrafter"/>
</dbReference>
<dbReference type="SUPFAM" id="SSF50978">
    <property type="entry name" value="WD40 repeat-like"/>
    <property type="match status" value="2"/>
</dbReference>
<evidence type="ECO:0000259" key="11">
    <source>
        <dbReference type="Pfam" id="PF25295"/>
    </source>
</evidence>
<dbReference type="InterPro" id="IPR056838">
    <property type="entry name" value="Zn_ribbon_IFT122"/>
</dbReference>
<proteinExistence type="predicted"/>
<evidence type="ECO:0000256" key="5">
    <source>
        <dbReference type="ARBA" id="ARBA00023069"/>
    </source>
</evidence>
<evidence type="ECO:0000259" key="9">
    <source>
        <dbReference type="Pfam" id="PF23381"/>
    </source>
</evidence>
<protein>
    <recommendedName>
        <fullName evidence="2">Intraflagellar transport protein 122 homolog</fullName>
    </recommendedName>
</protein>
<dbReference type="Gene3D" id="1.25.40.10">
    <property type="entry name" value="Tetratricopeptide repeat domain"/>
    <property type="match status" value="1"/>
</dbReference>
<dbReference type="Gene3D" id="2.130.10.10">
    <property type="entry name" value="YVTN repeat-like/Quinoprotein amine dehydrogenase"/>
    <property type="match status" value="2"/>
</dbReference>
<dbReference type="InterPro" id="IPR001680">
    <property type="entry name" value="WD40_rpt"/>
</dbReference>
<feature type="domain" description="IFT122 zinc ribbon" evidence="10">
    <location>
        <begin position="1012"/>
        <end position="1057"/>
    </location>
</feature>
<gene>
    <name evidence="12" type="primary">AlNc14C92G5747</name>
    <name evidence="12" type="ORF">ALNC14_065260</name>
</gene>
<dbReference type="SUPFAM" id="SSF48452">
    <property type="entry name" value="TPR-like"/>
    <property type="match status" value="1"/>
</dbReference>
<dbReference type="InterPro" id="IPR056152">
    <property type="entry name" value="Beta-prop_IFT122_2nd"/>
</dbReference>
<dbReference type="PROSITE" id="PS50294">
    <property type="entry name" value="WD_REPEATS_REGION"/>
    <property type="match status" value="1"/>
</dbReference>
<keyword evidence="4" id="KW-0677">Repeat</keyword>
<dbReference type="Gene3D" id="1.25.40.470">
    <property type="match status" value="1"/>
</dbReference>
<keyword evidence="6" id="KW-0966">Cell projection</keyword>
<evidence type="ECO:0000256" key="1">
    <source>
        <dbReference type="ARBA" id="ARBA00004138"/>
    </source>
</evidence>
<dbReference type="InterPro" id="IPR036322">
    <property type="entry name" value="WD40_repeat_dom_sf"/>
</dbReference>
<evidence type="ECO:0000259" key="10">
    <source>
        <dbReference type="Pfam" id="PF25144"/>
    </source>
</evidence>
<reference evidence="12" key="2">
    <citation type="submission" date="2011-02" db="EMBL/GenBank/DDBJ databases">
        <authorList>
            <person name="MacLean D."/>
        </authorList>
    </citation>
    <scope>NUCLEOTIDE SEQUENCE</scope>
</reference>
<dbReference type="Pfam" id="PF23377">
    <property type="entry name" value="Beta-prop_IFT122_2nd"/>
    <property type="match status" value="1"/>
</dbReference>
<feature type="domain" description="IFT122 first beta-propeller" evidence="9">
    <location>
        <begin position="194"/>
        <end position="290"/>
    </location>
</feature>
<dbReference type="InterPro" id="IPR039857">
    <property type="entry name" value="Ift122/121"/>
</dbReference>
<dbReference type="SMART" id="SM00320">
    <property type="entry name" value="WD40"/>
    <property type="match status" value="8"/>
</dbReference>
<dbReference type="GO" id="GO:0097730">
    <property type="term" value="C:non-motile cilium"/>
    <property type="evidence" value="ECO:0007669"/>
    <property type="project" value="TreeGrafter"/>
</dbReference>
<evidence type="ECO:0000259" key="8">
    <source>
        <dbReference type="Pfam" id="PF23377"/>
    </source>
</evidence>
<evidence type="ECO:0000256" key="6">
    <source>
        <dbReference type="ARBA" id="ARBA00023273"/>
    </source>
</evidence>
<dbReference type="PROSITE" id="PS50082">
    <property type="entry name" value="WD_REPEATS_2"/>
    <property type="match status" value="1"/>
</dbReference>
<dbReference type="Pfam" id="PF23381">
    <property type="entry name" value="Beta-prop_IFT122_1st"/>
    <property type="match status" value="2"/>
</dbReference>
<dbReference type="InterPro" id="IPR057411">
    <property type="entry name" value="TPR_IFT122"/>
</dbReference>
<accession>F0WGL9</accession>
<dbReference type="AlphaFoldDB" id="F0WGL9"/>
<comment type="subcellular location">
    <subcellularLocation>
        <location evidence="1">Cell projection</location>
        <location evidence="1">Cilium</location>
    </subcellularLocation>
</comment>
<dbReference type="GO" id="GO:1905515">
    <property type="term" value="P:non-motile cilium assembly"/>
    <property type="evidence" value="ECO:0007669"/>
    <property type="project" value="TreeGrafter"/>
</dbReference>
<dbReference type="GO" id="GO:0030991">
    <property type="term" value="C:intraciliary transport particle A"/>
    <property type="evidence" value="ECO:0007669"/>
    <property type="project" value="TreeGrafter"/>
</dbReference>